<dbReference type="InterPro" id="IPR051478">
    <property type="entry name" value="Beta-lactamase-like_AB/R"/>
</dbReference>
<evidence type="ECO:0000313" key="4">
    <source>
        <dbReference type="Proteomes" id="UP000250043"/>
    </source>
</evidence>
<name>A0A8E2AKE8_9APHY</name>
<dbReference type="Proteomes" id="UP000250043">
    <property type="component" value="Unassembled WGS sequence"/>
</dbReference>
<dbReference type="OrthoDB" id="428260at2759"/>
<dbReference type="Gene3D" id="3.40.710.10">
    <property type="entry name" value="DD-peptidase/beta-lactamase superfamily"/>
    <property type="match status" value="1"/>
</dbReference>
<reference evidence="3 4" key="1">
    <citation type="submission" date="2016-07" db="EMBL/GenBank/DDBJ databases">
        <title>Draft genome of the white-rot fungus Obba rivulosa 3A-2.</title>
        <authorList>
            <consortium name="DOE Joint Genome Institute"/>
            <person name="Miettinen O."/>
            <person name="Riley R."/>
            <person name="Acob R."/>
            <person name="Barry K."/>
            <person name="Cullen D."/>
            <person name="De Vries R."/>
            <person name="Hainaut M."/>
            <person name="Hatakka A."/>
            <person name="Henrissat B."/>
            <person name="Hilden K."/>
            <person name="Kuo R."/>
            <person name="Labutti K."/>
            <person name="Lipzen A."/>
            <person name="Makela M.R."/>
            <person name="Sandor L."/>
            <person name="Spatafora J.W."/>
            <person name="Grigoriev I.V."/>
            <person name="Hibbett D.S."/>
        </authorList>
    </citation>
    <scope>NUCLEOTIDE SEQUENCE [LARGE SCALE GENOMIC DNA]</scope>
    <source>
        <strain evidence="3 4">3A-2</strain>
    </source>
</reference>
<feature type="domain" description="Beta-lactamase-related" evidence="2">
    <location>
        <begin position="18"/>
        <end position="372"/>
    </location>
</feature>
<accession>A0A8E2AKE8</accession>
<keyword evidence="4" id="KW-1185">Reference proteome</keyword>
<evidence type="ECO:0000259" key="2">
    <source>
        <dbReference type="Pfam" id="PF00144"/>
    </source>
</evidence>
<dbReference type="Pfam" id="PF00144">
    <property type="entry name" value="Beta-lactamase"/>
    <property type="match status" value="1"/>
</dbReference>
<dbReference type="PANTHER" id="PTHR22935">
    <property type="entry name" value="PENICILLIN-BINDING PROTEIN"/>
    <property type="match status" value="1"/>
</dbReference>
<dbReference type="SUPFAM" id="SSF56601">
    <property type="entry name" value="beta-lactamase/transpeptidase-like"/>
    <property type="match status" value="1"/>
</dbReference>
<evidence type="ECO:0000313" key="3">
    <source>
        <dbReference type="EMBL" id="OCH84994.1"/>
    </source>
</evidence>
<evidence type="ECO:0000256" key="1">
    <source>
        <dbReference type="ARBA" id="ARBA00038473"/>
    </source>
</evidence>
<gene>
    <name evidence="3" type="ORF">OBBRIDRAFT_839298</name>
</gene>
<dbReference type="PANTHER" id="PTHR22935:SF95">
    <property type="entry name" value="BETA-LACTAMASE-LIKE 1-RELATED"/>
    <property type="match status" value="1"/>
</dbReference>
<proteinExistence type="inferred from homology"/>
<dbReference type="AlphaFoldDB" id="A0A8E2AKE8"/>
<organism evidence="3 4">
    <name type="scientific">Obba rivulosa</name>
    <dbReference type="NCBI Taxonomy" id="1052685"/>
    <lineage>
        <taxon>Eukaryota</taxon>
        <taxon>Fungi</taxon>
        <taxon>Dikarya</taxon>
        <taxon>Basidiomycota</taxon>
        <taxon>Agaricomycotina</taxon>
        <taxon>Agaricomycetes</taxon>
        <taxon>Polyporales</taxon>
        <taxon>Gelatoporiaceae</taxon>
        <taxon>Obba</taxon>
    </lineage>
</organism>
<sequence>MSPSPNLPRIQSGVRQVEQYLSKRFENGDIDSLSVAVATSTGSLFERNYGAMRGNESAYSPLTHSHSMYRIVFVAKLFSALEGHPRTERKIVMVRAHSLFFEISLRLHYYPRDDPVTKYFPELTYRLDGLKPDSRLRTVEEAPITLFQLASHMSGLGRDWPPGTVHNWPRDMQGGGPPQTNALPFPDNPSLFRATAGRHLTSPPFAHPAYSNMGTALLGLALMEANRRASSDPSSEPSTYAELVQRDVFEPLGMNGSYFLATEENNHLIVIPSLGPEVADQDFLDATNPAAGQFSSLADTIIFLRMRPVHDFEEDDWTSMGFMWEIIKAQDSNGRLRKIYWRLGAMLGYHTALAIHPGTSYGVSVLMVGHYPDAAKLV</sequence>
<comment type="similarity">
    <text evidence="1">Belongs to the beta-lactamase family.</text>
</comment>
<dbReference type="EMBL" id="KV722616">
    <property type="protein sequence ID" value="OCH84994.1"/>
    <property type="molecule type" value="Genomic_DNA"/>
</dbReference>
<protein>
    <submittedName>
        <fullName evidence="3">Beta-lactamase/transpeptidase-like protein</fullName>
    </submittedName>
</protein>
<dbReference type="InterPro" id="IPR001466">
    <property type="entry name" value="Beta-lactam-related"/>
</dbReference>
<dbReference type="InterPro" id="IPR012338">
    <property type="entry name" value="Beta-lactam/transpept-like"/>
</dbReference>